<dbReference type="GO" id="GO:0006631">
    <property type="term" value="P:fatty acid metabolic process"/>
    <property type="evidence" value="ECO:0007669"/>
    <property type="project" value="TreeGrafter"/>
</dbReference>
<dbReference type="InterPro" id="IPR042099">
    <property type="entry name" value="ANL_N_sf"/>
</dbReference>
<dbReference type="EMBL" id="CTEE01000001">
    <property type="protein sequence ID" value="CQD18579.1"/>
    <property type="molecule type" value="Genomic_DNA"/>
</dbReference>
<dbReference type="OrthoDB" id="2579187at2"/>
<sequence length="531" mass="57242">MHSVRSKPPGPPDFGVDRFSVPDVLDRRADQYPDRVMMSIAGTEVTFEQMRQRSCAAANMLGELGVGRGDGVALFTGTCPEWVYFWLGAARIGAVSAAVNAANKGDFLLHTLQLARPKVILTDAERLARVDEVVDRLDTVTDTVVQDDSLRAALNAGAARCADNPAQEGEQEGQVGALFYTSGTTGPSKAVATSWNYLFSVAATVASAWELEAGEALWTAMPLFHLSAAPSVLAPMLVGATTVLAQSFHPGQVWNDIRTHDAVGFAGAGAMVSMLYNQPPDPSDAELPLRFISAAPIDAGCYHDIEKRYGCRIVTMYGMTEAFPIAVKGVADEGVPGTSGRPNPNFDVRVVDDDGNPLPAGAVGEIACRPRHPHVMSEGYVGQDARVDPHPEWFRTGDLGRLDADQNLTYVDRIKDSLRRRGENISSVEVERVVLGHPAVAEAAAIGVPSELGEDDILLVVAPHADAALDCAALLDFCADRMPYFCVPRYVDQVNELPKNVIGRVRKDLLRAKGLSSGVWDREEYGYIVKR</sequence>
<dbReference type="SUPFAM" id="SSF56801">
    <property type="entry name" value="Acetyl-CoA synthetase-like"/>
    <property type="match status" value="1"/>
</dbReference>
<feature type="domain" description="AMP-dependent synthetase/ligase" evidence="3">
    <location>
        <begin position="25"/>
        <end position="377"/>
    </location>
</feature>
<comment type="similarity">
    <text evidence="1">Belongs to the ATP-dependent AMP-binding enzyme family.</text>
</comment>
<reference evidence="5 6" key="1">
    <citation type="submission" date="2015-03" db="EMBL/GenBank/DDBJ databases">
        <authorList>
            <person name="Urmite Genomes"/>
        </authorList>
    </citation>
    <scope>NUCLEOTIDE SEQUENCE [LARGE SCALE GENOMIC DNA]</scope>
    <source>
        <strain evidence="5 6">CSUR P1491</strain>
    </source>
</reference>
<keyword evidence="2" id="KW-0436">Ligase</keyword>
<dbReference type="STRING" id="141349.BN1232_04271"/>
<dbReference type="AlphaFoldDB" id="A0A0E4GZL9"/>
<dbReference type="Pfam" id="PF00501">
    <property type="entry name" value="AMP-binding"/>
    <property type="match status" value="1"/>
</dbReference>
<accession>A0A0E4GZL9</accession>
<dbReference type="InterPro" id="IPR025110">
    <property type="entry name" value="AMP-bd_C"/>
</dbReference>
<dbReference type="InterPro" id="IPR000873">
    <property type="entry name" value="AMP-dep_synth/lig_dom"/>
</dbReference>
<evidence type="ECO:0000313" key="5">
    <source>
        <dbReference type="EMBL" id="CQD18579.1"/>
    </source>
</evidence>
<gene>
    <name evidence="5" type="ORF">BN1232_04271</name>
</gene>
<dbReference type="Gene3D" id="3.40.50.12780">
    <property type="entry name" value="N-terminal domain of ligase-like"/>
    <property type="match status" value="1"/>
</dbReference>
<dbReference type="Gene3D" id="3.30.300.30">
    <property type="match status" value="1"/>
</dbReference>
<dbReference type="InterPro" id="IPR045851">
    <property type="entry name" value="AMP-bd_C_sf"/>
</dbReference>
<dbReference type="RefSeq" id="WP_090604790.1">
    <property type="nucleotide sequence ID" value="NZ_CTEE01000001.1"/>
</dbReference>
<dbReference type="InterPro" id="IPR020845">
    <property type="entry name" value="AMP-binding_CS"/>
</dbReference>
<dbReference type="GO" id="GO:0031956">
    <property type="term" value="F:medium-chain fatty acid-CoA ligase activity"/>
    <property type="evidence" value="ECO:0007669"/>
    <property type="project" value="TreeGrafter"/>
</dbReference>
<evidence type="ECO:0000256" key="1">
    <source>
        <dbReference type="ARBA" id="ARBA00006432"/>
    </source>
</evidence>
<evidence type="ECO:0000256" key="2">
    <source>
        <dbReference type="ARBA" id="ARBA00022598"/>
    </source>
</evidence>
<proteinExistence type="inferred from homology"/>
<dbReference type="PANTHER" id="PTHR43201">
    <property type="entry name" value="ACYL-COA SYNTHETASE"/>
    <property type="match status" value="1"/>
</dbReference>
<evidence type="ECO:0000259" key="3">
    <source>
        <dbReference type="Pfam" id="PF00501"/>
    </source>
</evidence>
<name>A0A0E4GZL9_MYCLN</name>
<evidence type="ECO:0000313" key="6">
    <source>
        <dbReference type="Proteomes" id="UP000199251"/>
    </source>
</evidence>
<dbReference type="PROSITE" id="PS00455">
    <property type="entry name" value="AMP_BINDING"/>
    <property type="match status" value="1"/>
</dbReference>
<dbReference type="Proteomes" id="UP000199251">
    <property type="component" value="Unassembled WGS sequence"/>
</dbReference>
<dbReference type="PANTHER" id="PTHR43201:SF5">
    <property type="entry name" value="MEDIUM-CHAIN ACYL-COA LIGASE ACSF2, MITOCHONDRIAL"/>
    <property type="match status" value="1"/>
</dbReference>
<organism evidence="5 6">
    <name type="scientific">Mycobacterium lentiflavum</name>
    <dbReference type="NCBI Taxonomy" id="141349"/>
    <lineage>
        <taxon>Bacteria</taxon>
        <taxon>Bacillati</taxon>
        <taxon>Actinomycetota</taxon>
        <taxon>Actinomycetes</taxon>
        <taxon>Mycobacteriales</taxon>
        <taxon>Mycobacteriaceae</taxon>
        <taxon>Mycobacterium</taxon>
        <taxon>Mycobacterium simiae complex</taxon>
    </lineage>
</organism>
<evidence type="ECO:0000259" key="4">
    <source>
        <dbReference type="Pfam" id="PF13193"/>
    </source>
</evidence>
<dbReference type="Pfam" id="PF13193">
    <property type="entry name" value="AMP-binding_C"/>
    <property type="match status" value="1"/>
</dbReference>
<feature type="domain" description="AMP-binding enzyme C-terminal" evidence="4">
    <location>
        <begin position="429"/>
        <end position="502"/>
    </location>
</feature>
<protein>
    <submittedName>
        <fullName evidence="5">AMP-binding enzyme, putative</fullName>
    </submittedName>
</protein>